<dbReference type="EnsemblPlants" id="Kaladp1250s0004.1.v1.1">
    <property type="protein sequence ID" value="Kaladp1250s0004.1.v1.1.CDS.1"/>
    <property type="gene ID" value="Kaladp1250s0004.v1.1"/>
</dbReference>
<organism evidence="1 2">
    <name type="scientific">Kalanchoe fedtschenkoi</name>
    <name type="common">Lavender scallops</name>
    <name type="synonym">South American air plant</name>
    <dbReference type="NCBI Taxonomy" id="63787"/>
    <lineage>
        <taxon>Eukaryota</taxon>
        <taxon>Viridiplantae</taxon>
        <taxon>Streptophyta</taxon>
        <taxon>Embryophyta</taxon>
        <taxon>Tracheophyta</taxon>
        <taxon>Spermatophyta</taxon>
        <taxon>Magnoliopsida</taxon>
        <taxon>eudicotyledons</taxon>
        <taxon>Gunneridae</taxon>
        <taxon>Pentapetalae</taxon>
        <taxon>Saxifragales</taxon>
        <taxon>Crassulaceae</taxon>
        <taxon>Kalanchoe</taxon>
    </lineage>
</organism>
<evidence type="ECO:0000313" key="1">
    <source>
        <dbReference type="EnsemblPlants" id="Kaladp1250s0004.1.v1.1.CDS.1"/>
    </source>
</evidence>
<dbReference type="InterPro" id="IPR036397">
    <property type="entry name" value="RNaseH_sf"/>
</dbReference>
<dbReference type="GO" id="GO:0030014">
    <property type="term" value="C:CCR4-NOT complex"/>
    <property type="evidence" value="ECO:0007669"/>
    <property type="project" value="InterPro"/>
</dbReference>
<dbReference type="GO" id="GO:0003676">
    <property type="term" value="F:nucleic acid binding"/>
    <property type="evidence" value="ECO:0007669"/>
    <property type="project" value="InterPro"/>
</dbReference>
<dbReference type="SUPFAM" id="SSF53098">
    <property type="entry name" value="Ribonuclease H-like"/>
    <property type="match status" value="1"/>
</dbReference>
<dbReference type="Proteomes" id="UP000594263">
    <property type="component" value="Unplaced"/>
</dbReference>
<evidence type="ECO:0000313" key="2">
    <source>
        <dbReference type="Proteomes" id="UP000594263"/>
    </source>
</evidence>
<proteinExistence type="predicted"/>
<keyword evidence="2" id="KW-1185">Reference proteome</keyword>
<dbReference type="OMA" id="ASENNCW"/>
<reference evidence="1" key="1">
    <citation type="submission" date="2021-01" db="UniProtKB">
        <authorList>
            <consortium name="EnsemblPlants"/>
        </authorList>
    </citation>
    <scope>IDENTIFICATION</scope>
</reference>
<dbReference type="InterPro" id="IPR012337">
    <property type="entry name" value="RNaseH-like_sf"/>
</dbReference>
<dbReference type="AlphaFoldDB" id="A0A7N0VLT9"/>
<dbReference type="PANTHER" id="PTHR10797">
    <property type="entry name" value="CCR4-NOT TRANSCRIPTION COMPLEX SUBUNIT"/>
    <property type="match status" value="1"/>
</dbReference>
<dbReference type="Gene3D" id="3.30.420.10">
    <property type="entry name" value="Ribonuclease H-like superfamily/Ribonuclease H"/>
    <property type="match status" value="1"/>
</dbReference>
<dbReference type="GO" id="GO:0004535">
    <property type="term" value="F:poly(A)-specific ribonuclease activity"/>
    <property type="evidence" value="ECO:0007669"/>
    <property type="project" value="InterPro"/>
</dbReference>
<protein>
    <submittedName>
        <fullName evidence="1">Uncharacterized protein</fullName>
    </submittedName>
</protein>
<dbReference type="Gramene" id="Kaladp1250s0004.1.v1.1">
    <property type="protein sequence ID" value="Kaladp1250s0004.1.v1.1.CDS.1"/>
    <property type="gene ID" value="Kaladp1250s0004.v1.1"/>
</dbReference>
<sequence length="299" mass="34214">MAPPTKSSIPLFARRQPQYMHPPHHLRSHYTNFPDPTLYSPTHKTYIKIRRVGRQNFAAEMYNISYLIHNTPFNVVSMDSEYPGVIYGSSDMQYRNPLAQYWLMKANIDQLGLIQVGFTLSDSADNLATLAPRRTIVVWEFAIFDFDERIHPHNPESISMLKSRALNFEFHRVEGIPSYDFARAMLDIGLVGGANEVHCVTFHGAYDFGYLIKALTRSTPPDSLQDFLNLVQLYFGEHIYDVKYMIKPFSYLLQSFGTVLIDEGQYRPAEAHPGVVYSVGLRWQLGHLGASENNCWLGV</sequence>
<name>A0A7N0VLT9_KALFE</name>
<dbReference type="InterPro" id="IPR039637">
    <property type="entry name" value="CNOT7/CNOT8/Pop2"/>
</dbReference>
<accession>A0A7N0VLT9</accession>